<dbReference type="PRINTS" id="PR00811">
    <property type="entry name" value="BCTERIALGSPD"/>
</dbReference>
<dbReference type="NCBIfam" id="TIGR02517">
    <property type="entry name" value="type_II_gspD"/>
    <property type="match status" value="1"/>
</dbReference>
<organism evidence="16 17">
    <name type="scientific">Pollutimonas bauzanensis</name>
    <dbReference type="NCBI Taxonomy" id="658167"/>
    <lineage>
        <taxon>Bacteria</taxon>
        <taxon>Pseudomonadati</taxon>
        <taxon>Pseudomonadota</taxon>
        <taxon>Betaproteobacteria</taxon>
        <taxon>Burkholderiales</taxon>
        <taxon>Alcaligenaceae</taxon>
        <taxon>Pollutimonas</taxon>
    </lineage>
</organism>
<evidence type="ECO:0000259" key="15">
    <source>
        <dbReference type="Pfam" id="PF21305"/>
    </source>
</evidence>
<dbReference type="GO" id="GO:0015628">
    <property type="term" value="P:protein secretion by the type II secretion system"/>
    <property type="evidence" value="ECO:0007669"/>
    <property type="project" value="InterPro"/>
</dbReference>
<dbReference type="Pfam" id="PF21305">
    <property type="entry name" value="type_II_gspD_N0"/>
    <property type="match status" value="1"/>
</dbReference>
<feature type="domain" description="GspD-like N0" evidence="15">
    <location>
        <begin position="106"/>
        <end position="175"/>
    </location>
</feature>
<dbReference type="InterPro" id="IPR004846">
    <property type="entry name" value="T2SS/T3SS_dom"/>
</dbReference>
<keyword evidence="7" id="KW-0653">Protein transport</keyword>
<feature type="compositionally biased region" description="Basic and acidic residues" evidence="11">
    <location>
        <begin position="62"/>
        <end position="74"/>
    </location>
</feature>
<keyword evidence="9" id="KW-0998">Cell outer membrane</keyword>
<evidence type="ECO:0000256" key="4">
    <source>
        <dbReference type="ARBA" id="ARBA00022452"/>
    </source>
</evidence>
<evidence type="ECO:0000256" key="10">
    <source>
        <dbReference type="RuleBase" id="RU004004"/>
    </source>
</evidence>
<evidence type="ECO:0000256" key="5">
    <source>
        <dbReference type="ARBA" id="ARBA00022692"/>
    </source>
</evidence>
<evidence type="ECO:0000259" key="14">
    <source>
        <dbReference type="Pfam" id="PF03958"/>
    </source>
</evidence>
<feature type="region of interest" description="Disordered" evidence="11">
    <location>
        <begin position="49"/>
        <end position="97"/>
    </location>
</feature>
<feature type="domain" description="NolW-like" evidence="14">
    <location>
        <begin position="335"/>
        <end position="477"/>
    </location>
</feature>
<evidence type="ECO:0000256" key="3">
    <source>
        <dbReference type="ARBA" id="ARBA00022448"/>
    </source>
</evidence>
<evidence type="ECO:0000256" key="9">
    <source>
        <dbReference type="ARBA" id="ARBA00023237"/>
    </source>
</evidence>
<dbReference type="Pfam" id="PF00263">
    <property type="entry name" value="Secretin"/>
    <property type="match status" value="1"/>
</dbReference>
<name>A0A1M6BEM3_9BURK</name>
<protein>
    <submittedName>
        <fullName evidence="16">General secretion pathway protein D</fullName>
    </submittedName>
</protein>
<evidence type="ECO:0000256" key="2">
    <source>
        <dbReference type="ARBA" id="ARBA00006980"/>
    </source>
</evidence>
<reference evidence="16 17" key="1">
    <citation type="submission" date="2016-11" db="EMBL/GenBank/DDBJ databases">
        <authorList>
            <person name="Jaros S."/>
            <person name="Januszkiewicz K."/>
            <person name="Wedrychowicz H."/>
        </authorList>
    </citation>
    <scope>NUCLEOTIDE SEQUENCE [LARGE SCALE GENOMIC DNA]</scope>
    <source>
        <strain evidence="16 17">CGMCC 1.10190</strain>
    </source>
</reference>
<dbReference type="EMBL" id="FQXE01000025">
    <property type="protein sequence ID" value="SHI46893.1"/>
    <property type="molecule type" value="Genomic_DNA"/>
</dbReference>
<dbReference type="Proteomes" id="UP000184226">
    <property type="component" value="Unassembled WGS sequence"/>
</dbReference>
<feature type="chain" id="PRO_5012522551" evidence="12">
    <location>
        <begin position="27"/>
        <end position="915"/>
    </location>
</feature>
<keyword evidence="8" id="KW-0472">Membrane</keyword>
<feature type="domain" description="NolW-like" evidence="14">
    <location>
        <begin position="199"/>
        <end position="258"/>
    </location>
</feature>
<keyword evidence="6 12" id="KW-0732">Signal</keyword>
<evidence type="ECO:0000313" key="17">
    <source>
        <dbReference type="Proteomes" id="UP000184226"/>
    </source>
</evidence>
<evidence type="ECO:0000256" key="8">
    <source>
        <dbReference type="ARBA" id="ARBA00023136"/>
    </source>
</evidence>
<comment type="subcellular location">
    <subcellularLocation>
        <location evidence="1 10">Cell outer membrane</location>
    </subcellularLocation>
</comment>
<feature type="compositionally biased region" description="Polar residues" evidence="11">
    <location>
        <begin position="787"/>
        <end position="808"/>
    </location>
</feature>
<dbReference type="AlphaFoldDB" id="A0A1M6BEM3"/>
<dbReference type="PROSITE" id="PS51257">
    <property type="entry name" value="PROKAR_LIPOPROTEIN"/>
    <property type="match status" value="1"/>
</dbReference>
<dbReference type="PANTHER" id="PTHR30332">
    <property type="entry name" value="PROBABLE GENERAL SECRETION PATHWAY PROTEIN D"/>
    <property type="match status" value="1"/>
</dbReference>
<feature type="domain" description="NolW-like" evidence="14">
    <location>
        <begin position="262"/>
        <end position="325"/>
    </location>
</feature>
<keyword evidence="4" id="KW-1134">Transmembrane beta strand</keyword>
<comment type="similarity">
    <text evidence="2">Belongs to the bacterial secretin family. GSP D subfamily.</text>
</comment>
<dbReference type="STRING" id="658167.SAMN04488135_12512"/>
<evidence type="ECO:0000256" key="7">
    <source>
        <dbReference type="ARBA" id="ARBA00022927"/>
    </source>
</evidence>
<accession>A0A1M6BEM3</accession>
<keyword evidence="5" id="KW-0812">Transmembrane</keyword>
<dbReference type="InterPro" id="IPR005644">
    <property type="entry name" value="NolW-like"/>
</dbReference>
<dbReference type="InterPro" id="IPR050810">
    <property type="entry name" value="Bact_Secretion_Sys_Channel"/>
</dbReference>
<evidence type="ECO:0000256" key="1">
    <source>
        <dbReference type="ARBA" id="ARBA00004442"/>
    </source>
</evidence>
<feature type="compositionally biased region" description="Low complexity" evidence="11">
    <location>
        <begin position="88"/>
        <end position="97"/>
    </location>
</feature>
<feature type="region of interest" description="Disordered" evidence="11">
    <location>
        <begin position="745"/>
        <end position="816"/>
    </location>
</feature>
<dbReference type="InterPro" id="IPR013356">
    <property type="entry name" value="T2SS_GspD"/>
</dbReference>
<evidence type="ECO:0000313" key="16">
    <source>
        <dbReference type="EMBL" id="SHI46893.1"/>
    </source>
</evidence>
<gene>
    <name evidence="16" type="ORF">SAMN04488135_12512</name>
</gene>
<dbReference type="InterPro" id="IPR049371">
    <property type="entry name" value="GspD-like_N0"/>
</dbReference>
<dbReference type="Pfam" id="PF03958">
    <property type="entry name" value="Secretin_N"/>
    <property type="match status" value="3"/>
</dbReference>
<evidence type="ECO:0000256" key="11">
    <source>
        <dbReference type="SAM" id="MobiDB-lite"/>
    </source>
</evidence>
<keyword evidence="3 10" id="KW-0813">Transport</keyword>
<dbReference type="InterPro" id="IPR038591">
    <property type="entry name" value="NolW-like_sf"/>
</dbReference>
<feature type="domain" description="Type II/III secretion system secretin-like" evidence="13">
    <location>
        <begin position="558"/>
        <end position="725"/>
    </location>
</feature>
<sequence length="915" mass="95061">MRRNRVAGRTAMRAYRCSLLLCVALAGCVATPPKEEPLLREGVYTPLPAAQVSGDSGAGRTPENDADRAEERKPAIRPLRRAGGGQPGAAASSPAGPRLSDESVLLNFVDADLPAVLRALARFTGRNFLVDPRVKGTLTLVSEGEVSSQTAYSMLLGALRMQGFTIVDVGDVSRVVPVADAKLQGGGVNQQGGSAGIATRTFRLSYESAEKLVPVLQPMVPPDGAITAYPRNNTIVITDYADNLERIARVIASIDTPTSLDTSVVPLNNGIAVDIAAMAADLLEGGGQNTDSIAVMADPRSNSVVIRSSSPERTDLARNLVIELDNVQTDPGNLHVVYLRNAQATHLAGVLRGVLTGESDASASAGGDSVRAALGAGGMLSGAGDGAGNARASAGGAANARATAGGTGGAGSLRGGQGGSGGAGAAAAGDAQSTAFSAGGVTVQADVSTNTLIISAPEPMYRSLRKVIDLLDQRRAQVLVESLIVEVTENDAAELGIQWMTGNGRLFGGARFGGSGLSANARTTIDAAPAGLNIGVIDGTINLPGVGEILNLKLLARALETRGGANILSTPNLLTLDNEPAAIMVGKTVPFISGQYVTDGGGGSNNPFQTIVREDVGLKLNIRPQISEGGTVKLDIYQEISSIDSLESDSLGGIVTNKRALDTSVLLDDGQIMVMGGLLEDSVQTSTDAVPVLGSIPVLGALFRYESRKRVKTNLMVFLRPYVVRDARAGRGLTQDRYNFMRRAQARSQPGSHPLLKDMKGPVLPPSDLPQAGRAGPYDLRPEHWDQTQSLAPPSTETSSALRQTPSAGGQDEAPAVVRTRLPAGLAVASDPEAMYGQSARNVTVIQFAETREQQDATRIARRVRVSGLQAYALSGPGGLNYVVRADVGRDPQAVDTAVGLLRELGYQPELVVTP</sequence>
<dbReference type="PANTHER" id="PTHR30332:SF24">
    <property type="entry name" value="SECRETIN GSPD-RELATED"/>
    <property type="match status" value="1"/>
</dbReference>
<dbReference type="GO" id="GO:0009279">
    <property type="term" value="C:cell outer membrane"/>
    <property type="evidence" value="ECO:0007669"/>
    <property type="project" value="UniProtKB-SubCell"/>
</dbReference>
<feature type="region of interest" description="Disordered" evidence="11">
    <location>
        <begin position="399"/>
        <end position="426"/>
    </location>
</feature>
<evidence type="ECO:0000256" key="6">
    <source>
        <dbReference type="ARBA" id="ARBA00022729"/>
    </source>
</evidence>
<evidence type="ECO:0000256" key="12">
    <source>
        <dbReference type="SAM" id="SignalP"/>
    </source>
</evidence>
<proteinExistence type="inferred from homology"/>
<keyword evidence="17" id="KW-1185">Reference proteome</keyword>
<evidence type="ECO:0000259" key="13">
    <source>
        <dbReference type="Pfam" id="PF00263"/>
    </source>
</evidence>
<dbReference type="GO" id="GO:0015627">
    <property type="term" value="C:type II protein secretion system complex"/>
    <property type="evidence" value="ECO:0007669"/>
    <property type="project" value="InterPro"/>
</dbReference>
<dbReference type="InterPro" id="IPR001775">
    <property type="entry name" value="GspD/PilQ"/>
</dbReference>
<dbReference type="Gene3D" id="3.30.1370.120">
    <property type="match status" value="3"/>
</dbReference>
<feature type="compositionally biased region" description="Gly residues" evidence="11">
    <location>
        <begin position="405"/>
        <end position="424"/>
    </location>
</feature>
<feature type="signal peptide" evidence="12">
    <location>
        <begin position="1"/>
        <end position="26"/>
    </location>
</feature>